<name>A0A5J4YWP2_PORPP</name>
<dbReference type="AlphaFoldDB" id="A0A5J4YWP2"/>
<evidence type="ECO:0000313" key="1">
    <source>
        <dbReference type="EMBL" id="KAA8495114.1"/>
    </source>
</evidence>
<dbReference type="EMBL" id="VRMN01000004">
    <property type="protein sequence ID" value="KAA8495114.1"/>
    <property type="molecule type" value="Genomic_DNA"/>
</dbReference>
<dbReference type="Proteomes" id="UP000324585">
    <property type="component" value="Unassembled WGS sequence"/>
</dbReference>
<proteinExistence type="predicted"/>
<evidence type="ECO:0000313" key="2">
    <source>
        <dbReference type="Proteomes" id="UP000324585"/>
    </source>
</evidence>
<reference evidence="2" key="1">
    <citation type="journal article" date="2019" name="Nat. Commun.">
        <title>Expansion of phycobilisome linker gene families in mesophilic red algae.</title>
        <authorList>
            <person name="Lee J."/>
            <person name="Kim D."/>
            <person name="Bhattacharya D."/>
            <person name="Yoon H.S."/>
        </authorList>
    </citation>
    <scope>NUCLEOTIDE SEQUENCE [LARGE SCALE GENOMIC DNA]</scope>
    <source>
        <strain evidence="2">CCMP 1328</strain>
    </source>
</reference>
<sequence length="298" mass="32022">MARRDGASCVRPARDAYAAFVGGASVSVKQSWVRPLGAAQLPLGRNGIANTQRRRGAQSKRVARGARAWMRTPLDRRGEGLSEQDLIDADLSTTPDASQTADAATRRNVLIGLGLAAVTTALALIPTGETEREGGGAGFIATPNFAPSTSNLGGSVDELVLNLVYAADAFASLRDSVTKQEISTRDASLQAQRVGQNYRLLQTMNALQSSTRPQMKTTTAKVADVLTQLTDYFDEKFAVADDESLAALRTRLEKEKYLMRALQVAVDAINEFIKNIPDRDAVERAQRLAMSQGVPSAQ</sequence>
<accession>A0A5J4YWP2</accession>
<comment type="caution">
    <text evidence="1">The sequence shown here is derived from an EMBL/GenBank/DDBJ whole genome shotgun (WGS) entry which is preliminary data.</text>
</comment>
<gene>
    <name evidence="1" type="ORF">FVE85_3355</name>
</gene>
<keyword evidence="2" id="KW-1185">Reference proteome</keyword>
<protein>
    <submittedName>
        <fullName evidence="1">Uncharacterized protein</fullName>
    </submittedName>
</protein>
<organism evidence="1 2">
    <name type="scientific">Porphyridium purpureum</name>
    <name type="common">Red alga</name>
    <name type="synonym">Porphyridium cruentum</name>
    <dbReference type="NCBI Taxonomy" id="35688"/>
    <lineage>
        <taxon>Eukaryota</taxon>
        <taxon>Rhodophyta</taxon>
        <taxon>Bangiophyceae</taxon>
        <taxon>Porphyridiales</taxon>
        <taxon>Porphyridiaceae</taxon>
        <taxon>Porphyridium</taxon>
    </lineage>
</organism>